<feature type="transmembrane region" description="Helical" evidence="7">
    <location>
        <begin position="307"/>
        <end position="326"/>
    </location>
</feature>
<feature type="transmembrane region" description="Helical" evidence="7">
    <location>
        <begin position="371"/>
        <end position="389"/>
    </location>
</feature>
<accession>A0A7S2CJS5</accession>
<dbReference type="GO" id="GO:0016765">
    <property type="term" value="F:transferase activity, transferring alkyl or aryl (other than methyl) groups"/>
    <property type="evidence" value="ECO:0007669"/>
    <property type="project" value="InterPro"/>
</dbReference>
<keyword evidence="8" id="KW-0732">Signal</keyword>
<feature type="transmembrane region" description="Helical" evidence="7">
    <location>
        <begin position="332"/>
        <end position="350"/>
    </location>
</feature>
<gene>
    <name evidence="9" type="ORF">DSPE1174_LOCUS15291</name>
</gene>
<evidence type="ECO:0000256" key="1">
    <source>
        <dbReference type="ARBA" id="ARBA00004141"/>
    </source>
</evidence>
<evidence type="ECO:0000256" key="4">
    <source>
        <dbReference type="ARBA" id="ARBA00022692"/>
    </source>
</evidence>
<keyword evidence="4 7" id="KW-0812">Transmembrane</keyword>
<evidence type="ECO:0000256" key="7">
    <source>
        <dbReference type="SAM" id="Phobius"/>
    </source>
</evidence>
<name>A0A7S2CJS5_9STRA</name>
<evidence type="ECO:0000256" key="2">
    <source>
        <dbReference type="ARBA" id="ARBA00005985"/>
    </source>
</evidence>
<feature type="transmembrane region" description="Helical" evidence="7">
    <location>
        <begin position="102"/>
        <end position="120"/>
    </location>
</feature>
<protein>
    <recommendedName>
        <fullName evidence="10">Homogentisate phytyltransferase</fullName>
    </recommendedName>
</protein>
<feature type="transmembrane region" description="Helical" evidence="7">
    <location>
        <begin position="200"/>
        <end position="221"/>
    </location>
</feature>
<reference evidence="9" key="1">
    <citation type="submission" date="2021-01" db="EMBL/GenBank/DDBJ databases">
        <authorList>
            <person name="Corre E."/>
            <person name="Pelletier E."/>
            <person name="Niang G."/>
            <person name="Scheremetjew M."/>
            <person name="Finn R."/>
            <person name="Kale V."/>
            <person name="Holt S."/>
            <person name="Cochrane G."/>
            <person name="Meng A."/>
            <person name="Brown T."/>
            <person name="Cohen L."/>
        </authorList>
    </citation>
    <scope>NUCLEOTIDE SEQUENCE</scope>
    <source>
        <strain evidence="9">CCMP1381</strain>
    </source>
</reference>
<dbReference type="Gene3D" id="1.10.357.140">
    <property type="entry name" value="UbiA prenyltransferase"/>
    <property type="match status" value="1"/>
</dbReference>
<dbReference type="InterPro" id="IPR044878">
    <property type="entry name" value="UbiA_sf"/>
</dbReference>
<evidence type="ECO:0000313" key="9">
    <source>
        <dbReference type="EMBL" id="CAD9427942.1"/>
    </source>
</evidence>
<keyword evidence="5 7" id="KW-1133">Transmembrane helix</keyword>
<feature type="transmembrane region" description="Helical" evidence="7">
    <location>
        <begin position="258"/>
        <end position="274"/>
    </location>
</feature>
<comment type="similarity">
    <text evidence="2">Belongs to the UbiA prenyltransferase family.</text>
</comment>
<organism evidence="9">
    <name type="scientific">Octactis speculum</name>
    <dbReference type="NCBI Taxonomy" id="3111310"/>
    <lineage>
        <taxon>Eukaryota</taxon>
        <taxon>Sar</taxon>
        <taxon>Stramenopiles</taxon>
        <taxon>Ochrophyta</taxon>
        <taxon>Dictyochophyceae</taxon>
        <taxon>Dictyochales</taxon>
        <taxon>Dictyochaceae</taxon>
        <taxon>Octactis</taxon>
    </lineage>
</organism>
<feature type="signal peptide" evidence="8">
    <location>
        <begin position="1"/>
        <end position="17"/>
    </location>
</feature>
<dbReference type="InterPro" id="IPR000537">
    <property type="entry name" value="UbiA_prenyltransferase"/>
</dbReference>
<evidence type="ECO:0000256" key="5">
    <source>
        <dbReference type="ARBA" id="ARBA00022989"/>
    </source>
</evidence>
<dbReference type="NCBIfam" id="NF009525">
    <property type="entry name" value="PRK12887.1"/>
    <property type="match status" value="1"/>
</dbReference>
<feature type="transmembrane region" description="Helical" evidence="7">
    <location>
        <begin position="151"/>
        <end position="168"/>
    </location>
</feature>
<evidence type="ECO:0000256" key="3">
    <source>
        <dbReference type="ARBA" id="ARBA00022679"/>
    </source>
</evidence>
<evidence type="ECO:0008006" key="10">
    <source>
        <dbReference type="Google" id="ProtNLM"/>
    </source>
</evidence>
<dbReference type="PANTHER" id="PTHR43009:SF7">
    <property type="entry name" value="HOMOGENTISATE GERANYLGERANYLTRANSFERASE, CHLOROPLASTIC"/>
    <property type="match status" value="1"/>
</dbReference>
<sequence length="390" mass="42547">MTLRRFTILSLLGSVSSLQLLGPSRSFHRGEVTRFSPRTTLSRKLPASRQDEMEIAPSSQVPTYRGLWEFTRPHTLIGSALCVPAIHAFAIPSGAPLFTARLFQSCVWALIPALFINIYITGLNQITDVEIDRVNKPYLPLAAGHLTMPEAKWVVGLSLLAGLALGFLHPCSTFPLRMTLVLSALIGTFYSLEPFRLKRFPFFAALCILTVRGAVINIGFYGHAVQNLGLDVTAQNALASPVIRKILSTLPFESAKCGLATLFFALFGTVIALMKDVPDVVGDKLYGIKSLTVRLGPERVFTIARDALCLLMGVTGGALAATGALLVFSQGVVGRGLLRVIVGASSLLIARTLKTMSCRVDTADQGQVYQFYMFVWKVFYASYILLPFVR</sequence>
<dbReference type="Pfam" id="PF01040">
    <property type="entry name" value="UbiA"/>
    <property type="match status" value="1"/>
</dbReference>
<keyword evidence="3" id="KW-0808">Transferase</keyword>
<dbReference type="GO" id="GO:0016020">
    <property type="term" value="C:membrane"/>
    <property type="evidence" value="ECO:0007669"/>
    <property type="project" value="UniProtKB-SubCell"/>
</dbReference>
<dbReference type="AlphaFoldDB" id="A0A7S2CJS5"/>
<evidence type="ECO:0000256" key="8">
    <source>
        <dbReference type="SAM" id="SignalP"/>
    </source>
</evidence>
<keyword evidence="6 7" id="KW-0472">Membrane</keyword>
<dbReference type="EMBL" id="HBGS01030004">
    <property type="protein sequence ID" value="CAD9427942.1"/>
    <property type="molecule type" value="Transcribed_RNA"/>
</dbReference>
<comment type="subcellular location">
    <subcellularLocation>
        <location evidence="1">Membrane</location>
        <topology evidence="1">Multi-pass membrane protein</topology>
    </subcellularLocation>
</comment>
<evidence type="ECO:0000256" key="6">
    <source>
        <dbReference type="ARBA" id="ARBA00023136"/>
    </source>
</evidence>
<feature type="chain" id="PRO_5031320355" description="Homogentisate phytyltransferase" evidence="8">
    <location>
        <begin position="18"/>
        <end position="390"/>
    </location>
</feature>
<proteinExistence type="inferred from homology"/>
<dbReference type="PANTHER" id="PTHR43009">
    <property type="entry name" value="HOMOGENTISATE SOLANESYLTRANSFERASE, CHLOROPLASTIC"/>
    <property type="match status" value="1"/>
</dbReference>